<dbReference type="GO" id="GO:0071972">
    <property type="term" value="F:peptidoglycan L,D-transpeptidase activity"/>
    <property type="evidence" value="ECO:0007669"/>
    <property type="project" value="TreeGrafter"/>
</dbReference>
<organism evidence="12 13">
    <name type="scientific">Brucella grignonensis</name>
    <dbReference type="NCBI Taxonomy" id="94627"/>
    <lineage>
        <taxon>Bacteria</taxon>
        <taxon>Pseudomonadati</taxon>
        <taxon>Pseudomonadota</taxon>
        <taxon>Alphaproteobacteria</taxon>
        <taxon>Hyphomicrobiales</taxon>
        <taxon>Brucellaceae</taxon>
        <taxon>Brucella/Ochrobactrum group</taxon>
        <taxon>Brucella</taxon>
    </lineage>
</organism>
<dbReference type="GO" id="GO:0008360">
    <property type="term" value="P:regulation of cell shape"/>
    <property type="evidence" value="ECO:0007669"/>
    <property type="project" value="UniProtKB-UniRule"/>
</dbReference>
<dbReference type="PANTHER" id="PTHR30582">
    <property type="entry name" value="L,D-TRANSPEPTIDASE"/>
    <property type="match status" value="1"/>
</dbReference>
<comment type="pathway">
    <text evidence="1 9">Cell wall biogenesis; peptidoglycan biosynthesis.</text>
</comment>
<dbReference type="PANTHER" id="PTHR30582:SF24">
    <property type="entry name" value="L,D-TRANSPEPTIDASE ERFK_SRFK-RELATED"/>
    <property type="match status" value="1"/>
</dbReference>
<dbReference type="GO" id="GO:0016757">
    <property type="term" value="F:glycosyltransferase activity"/>
    <property type="evidence" value="ECO:0007669"/>
    <property type="project" value="UniProtKB-KW"/>
</dbReference>
<keyword evidence="4" id="KW-0808">Transferase</keyword>
<evidence type="ECO:0000256" key="3">
    <source>
        <dbReference type="ARBA" id="ARBA00022676"/>
    </source>
</evidence>
<evidence type="ECO:0000256" key="9">
    <source>
        <dbReference type="PROSITE-ProRule" id="PRU01373"/>
    </source>
</evidence>
<evidence type="ECO:0000256" key="1">
    <source>
        <dbReference type="ARBA" id="ARBA00004752"/>
    </source>
</evidence>
<protein>
    <submittedName>
        <fullName evidence="12">L,D-transpeptidase catalytic domain protein</fullName>
    </submittedName>
</protein>
<dbReference type="CDD" id="cd16913">
    <property type="entry name" value="YkuD_like"/>
    <property type="match status" value="1"/>
</dbReference>
<dbReference type="FunFam" id="2.40.440.10:FF:000002">
    <property type="entry name" value="L,D-transpeptidase ErfK/SrfK"/>
    <property type="match status" value="1"/>
</dbReference>
<dbReference type="Gene3D" id="2.40.440.10">
    <property type="entry name" value="L,D-transpeptidase catalytic domain-like"/>
    <property type="match status" value="1"/>
</dbReference>
<feature type="signal peptide" evidence="10">
    <location>
        <begin position="1"/>
        <end position="29"/>
    </location>
</feature>
<proteinExistence type="inferred from homology"/>
<evidence type="ECO:0000259" key="11">
    <source>
        <dbReference type="PROSITE" id="PS52029"/>
    </source>
</evidence>
<comment type="caution">
    <text evidence="12">The sequence shown here is derived from an EMBL/GenBank/DDBJ whole genome shotgun (WGS) entry which is preliminary data.</text>
</comment>
<keyword evidence="8 9" id="KW-0961">Cell wall biogenesis/degradation</keyword>
<dbReference type="InterPro" id="IPR038063">
    <property type="entry name" value="Transpep_catalytic_dom"/>
</dbReference>
<feature type="domain" description="L,D-TPase catalytic" evidence="11">
    <location>
        <begin position="101"/>
        <end position="239"/>
    </location>
</feature>
<evidence type="ECO:0000256" key="8">
    <source>
        <dbReference type="ARBA" id="ARBA00023316"/>
    </source>
</evidence>
<dbReference type="AlphaFoldDB" id="A0A256FSB5"/>
<dbReference type="EMBL" id="NNRL01000143">
    <property type="protein sequence ID" value="OYR17737.1"/>
    <property type="molecule type" value="Genomic_DNA"/>
</dbReference>
<keyword evidence="5" id="KW-0378">Hydrolase</keyword>
<evidence type="ECO:0000256" key="4">
    <source>
        <dbReference type="ARBA" id="ARBA00022679"/>
    </source>
</evidence>
<dbReference type="InterPro" id="IPR050979">
    <property type="entry name" value="LD-transpeptidase"/>
</dbReference>
<dbReference type="PROSITE" id="PS52029">
    <property type="entry name" value="LD_TPASE"/>
    <property type="match status" value="1"/>
</dbReference>
<dbReference type="SUPFAM" id="SSF141523">
    <property type="entry name" value="L,D-transpeptidase catalytic domain-like"/>
    <property type="match status" value="1"/>
</dbReference>
<feature type="active site" description="Proton donor/acceptor" evidence="9">
    <location>
        <position position="199"/>
    </location>
</feature>
<feature type="chain" id="PRO_5012852682" evidence="10">
    <location>
        <begin position="30"/>
        <end position="239"/>
    </location>
</feature>
<keyword evidence="7 9" id="KW-0573">Peptidoglycan synthesis</keyword>
<sequence>MNIVIGGSLPILKFKHATSLALASSVALAVCWQAPGAAVAAPLENTQSEAASAIWPVGGNPTEMYAARKDGGHTISAVDATRMKLEHVRQVVHYRTDEAPGTIVVDQTARYLYFVLPDDKAIRYAVGVGPVARAFPGGEAEVAWKAKWPRWTPTQNMIKRNPKQYARNAGGVAGGPHNPMGARALYMHQNGVDTYYRIHGTNDPSSIGKSVSAGCIRLLNQDIIDLHARVKPGAKIVVR</sequence>
<evidence type="ECO:0000256" key="7">
    <source>
        <dbReference type="ARBA" id="ARBA00022984"/>
    </source>
</evidence>
<feature type="active site" description="Nucleophile" evidence="9">
    <location>
        <position position="215"/>
    </location>
</feature>
<dbReference type="UniPathway" id="UPA00219"/>
<evidence type="ECO:0000313" key="13">
    <source>
        <dbReference type="Proteomes" id="UP000216478"/>
    </source>
</evidence>
<accession>A0A256FSB5</accession>
<keyword evidence="6 9" id="KW-0133">Cell shape</keyword>
<keyword evidence="13" id="KW-1185">Reference proteome</keyword>
<comment type="similarity">
    <text evidence="2">Belongs to the YkuD family.</text>
</comment>
<dbReference type="Proteomes" id="UP000216478">
    <property type="component" value="Unassembled WGS sequence"/>
</dbReference>
<gene>
    <name evidence="12" type="ORF">CEV33_4967</name>
</gene>
<evidence type="ECO:0000256" key="10">
    <source>
        <dbReference type="SAM" id="SignalP"/>
    </source>
</evidence>
<dbReference type="InterPro" id="IPR005490">
    <property type="entry name" value="LD_TPept_cat_dom"/>
</dbReference>
<keyword evidence="10" id="KW-0732">Signal</keyword>
<evidence type="ECO:0000256" key="6">
    <source>
        <dbReference type="ARBA" id="ARBA00022960"/>
    </source>
</evidence>
<evidence type="ECO:0000313" key="12">
    <source>
        <dbReference type="EMBL" id="OYR17737.1"/>
    </source>
</evidence>
<reference evidence="12 13" key="1">
    <citation type="submission" date="2017-07" db="EMBL/GenBank/DDBJ databases">
        <title>Phylogenetic study on the rhizospheric bacterium Ochrobactrum sp. A44.</title>
        <authorList>
            <person name="Krzyzanowska D.M."/>
            <person name="Ossowicki A."/>
            <person name="Rajewska M."/>
            <person name="Maciag T."/>
            <person name="Kaczynski Z."/>
            <person name="Czerwicka M."/>
            <person name="Jafra S."/>
        </authorList>
    </citation>
    <scope>NUCLEOTIDE SEQUENCE [LARGE SCALE GENOMIC DNA]</scope>
    <source>
        <strain evidence="12 13">OgA9a</strain>
    </source>
</reference>
<evidence type="ECO:0000256" key="2">
    <source>
        <dbReference type="ARBA" id="ARBA00005992"/>
    </source>
</evidence>
<dbReference type="GO" id="GO:0018104">
    <property type="term" value="P:peptidoglycan-protein cross-linking"/>
    <property type="evidence" value="ECO:0007669"/>
    <property type="project" value="TreeGrafter"/>
</dbReference>
<dbReference type="GO" id="GO:0071555">
    <property type="term" value="P:cell wall organization"/>
    <property type="evidence" value="ECO:0007669"/>
    <property type="project" value="UniProtKB-UniRule"/>
</dbReference>
<name>A0A256FSB5_9HYPH</name>
<dbReference type="GO" id="GO:0005576">
    <property type="term" value="C:extracellular region"/>
    <property type="evidence" value="ECO:0007669"/>
    <property type="project" value="TreeGrafter"/>
</dbReference>
<dbReference type="Pfam" id="PF03734">
    <property type="entry name" value="YkuD"/>
    <property type="match status" value="1"/>
</dbReference>
<evidence type="ECO:0000256" key="5">
    <source>
        <dbReference type="ARBA" id="ARBA00022801"/>
    </source>
</evidence>
<keyword evidence="3" id="KW-0328">Glycosyltransferase</keyword>